<organism evidence="1 2">
    <name type="scientific">Microbulbifer thermotolerans</name>
    <dbReference type="NCBI Taxonomy" id="252514"/>
    <lineage>
        <taxon>Bacteria</taxon>
        <taxon>Pseudomonadati</taxon>
        <taxon>Pseudomonadota</taxon>
        <taxon>Gammaproteobacteria</taxon>
        <taxon>Cellvibrionales</taxon>
        <taxon>Microbulbiferaceae</taxon>
        <taxon>Microbulbifer</taxon>
    </lineage>
</organism>
<dbReference type="AlphaFoldDB" id="A0AB35I0Y3"/>
<name>A0AB35I0Y3_MICTH</name>
<evidence type="ECO:0000313" key="2">
    <source>
        <dbReference type="Proteomes" id="UP001209730"/>
    </source>
</evidence>
<dbReference type="EMBL" id="JAPHQB010000018">
    <property type="protein sequence ID" value="MCX2802412.1"/>
    <property type="molecule type" value="Genomic_DNA"/>
</dbReference>
<protein>
    <recommendedName>
        <fullName evidence="3">Lipoprotein</fullName>
    </recommendedName>
</protein>
<dbReference type="RefSeq" id="WP_266002194.1">
    <property type="nucleotide sequence ID" value="NZ_JAPHQA010000027.1"/>
</dbReference>
<sequence>MMKKLTAIILSVGLASGCATMISNYQYKEDHSRAYNLAKAGGLYDAKDYDIPRDQRDGIISKGWDIAGDTLLFNSRHGLGLGLNKSLGLGLLSSAIAPKGVMERDSVFGWIPETQAGDAEEAWELMSNTLLDGIEKSLQKVNVTYDITNKNLHRKILFIPESIFSSVQIISPEQGCPGWEESGRDLKKTCYVTTSVYAPTKEPRKVPDFVMPGTNGYAFYADDETEYARIKVNLPNSSSLDRNQLLAGISRELPSWVFIFVASQKLDTGGYTAPVVLSEGRAELFITPDQG</sequence>
<dbReference type="PROSITE" id="PS51257">
    <property type="entry name" value="PROKAR_LIPOPROTEIN"/>
    <property type="match status" value="1"/>
</dbReference>
<accession>A0AB35I0Y3</accession>
<evidence type="ECO:0000313" key="1">
    <source>
        <dbReference type="EMBL" id="MCX2802412.1"/>
    </source>
</evidence>
<proteinExistence type="predicted"/>
<evidence type="ECO:0008006" key="3">
    <source>
        <dbReference type="Google" id="ProtNLM"/>
    </source>
</evidence>
<gene>
    <name evidence="1" type="ORF">OQJ68_11500</name>
</gene>
<dbReference type="Proteomes" id="UP001209730">
    <property type="component" value="Unassembled WGS sequence"/>
</dbReference>
<comment type="caution">
    <text evidence="1">The sequence shown here is derived from an EMBL/GenBank/DDBJ whole genome shotgun (WGS) entry which is preliminary data.</text>
</comment>
<reference evidence="1" key="1">
    <citation type="submission" date="2022-11" db="EMBL/GenBank/DDBJ databases">
        <title>Chitin-degrading and fungicidal potential of chitinolytic bacterial strains from marine environment of the Pacific Ocean regions.</title>
        <authorList>
            <person name="Pentekhina I."/>
            <person name="Nedashkovskaya O."/>
            <person name="Seitkalieva A."/>
            <person name="Podvolotskaya A."/>
            <person name="Tekutyeva L."/>
            <person name="Balabanova L."/>
        </authorList>
    </citation>
    <scope>NUCLEOTIDE SEQUENCE</scope>
    <source>
        <strain evidence="1">KMM 6838</strain>
    </source>
</reference>